<evidence type="ECO:0000256" key="3">
    <source>
        <dbReference type="ARBA" id="ARBA00019132"/>
    </source>
</evidence>
<dbReference type="GO" id="GO:0000122">
    <property type="term" value="P:negative regulation of transcription by RNA polymerase II"/>
    <property type="evidence" value="ECO:0007669"/>
    <property type="project" value="TreeGrafter"/>
</dbReference>
<dbReference type="OrthoDB" id="19740at2759"/>
<organism evidence="9 10">
    <name type="scientific">Modicella reniformis</name>
    <dbReference type="NCBI Taxonomy" id="1440133"/>
    <lineage>
        <taxon>Eukaryota</taxon>
        <taxon>Fungi</taxon>
        <taxon>Fungi incertae sedis</taxon>
        <taxon>Mucoromycota</taxon>
        <taxon>Mortierellomycotina</taxon>
        <taxon>Mortierellomycetes</taxon>
        <taxon>Mortierellales</taxon>
        <taxon>Mortierellaceae</taxon>
        <taxon>Modicella</taxon>
    </lineage>
</organism>
<keyword evidence="7" id="KW-0539">Nucleus</keyword>
<sequence>GISRELYGLIGNNVSTVADDDLILHHWEKTRTDPNEEYRFYKFNKAINLNEFSAEEYKTYLQDPDWTLKETNYLWDLCRRFDLRWVVIQDRYQWPPQEHDRLALLYCNGNNVSGNPFSTTSSAADITGELTLKAIEPSPSTTSNTDMP</sequence>
<evidence type="ECO:0000256" key="5">
    <source>
        <dbReference type="ARBA" id="ARBA00023015"/>
    </source>
</evidence>
<name>A0A9P6LR30_9FUNG</name>
<keyword evidence="6" id="KW-0804">Transcription</keyword>
<gene>
    <name evidence="9" type="primary">SWC4_2</name>
    <name evidence="9" type="ORF">BGZ65_012495</name>
</gene>
<protein>
    <recommendedName>
        <fullName evidence="3">SWR1-complex protein 4</fullName>
    </recommendedName>
</protein>
<comment type="subcellular location">
    <subcellularLocation>
        <location evidence="1">Nucleus</location>
    </subcellularLocation>
</comment>
<dbReference type="GO" id="GO:0006281">
    <property type="term" value="P:DNA repair"/>
    <property type="evidence" value="ECO:0007669"/>
    <property type="project" value="InterPro"/>
</dbReference>
<dbReference type="Gene3D" id="1.10.10.60">
    <property type="entry name" value="Homeodomain-like"/>
    <property type="match status" value="1"/>
</dbReference>
<proteinExistence type="inferred from homology"/>
<evidence type="ECO:0000313" key="9">
    <source>
        <dbReference type="EMBL" id="KAF9918492.1"/>
    </source>
</evidence>
<feature type="non-terminal residue" evidence="9">
    <location>
        <position position="1"/>
    </location>
</feature>
<evidence type="ECO:0000256" key="6">
    <source>
        <dbReference type="ARBA" id="ARBA00023163"/>
    </source>
</evidence>
<dbReference type="Proteomes" id="UP000749646">
    <property type="component" value="Unassembled WGS sequence"/>
</dbReference>
<evidence type="ECO:0000256" key="2">
    <source>
        <dbReference type="ARBA" id="ARBA00006918"/>
    </source>
</evidence>
<evidence type="ECO:0000259" key="8">
    <source>
        <dbReference type="Pfam" id="PF16282"/>
    </source>
</evidence>
<accession>A0A9P6LR30</accession>
<dbReference type="InterPro" id="IPR027109">
    <property type="entry name" value="Swc4/Dmap1"/>
</dbReference>
<dbReference type="PANTHER" id="PTHR12855">
    <property type="entry name" value="DNA METHYLTRANSFERASE 1-ASSOCIATED PROTEIN 1 FAMILY MEMBER"/>
    <property type="match status" value="1"/>
</dbReference>
<dbReference type="InterPro" id="IPR032563">
    <property type="entry name" value="DAMP1_SANT-like"/>
</dbReference>
<evidence type="ECO:0000256" key="4">
    <source>
        <dbReference type="ARBA" id="ARBA00022853"/>
    </source>
</evidence>
<dbReference type="GO" id="GO:0006338">
    <property type="term" value="P:chromatin remodeling"/>
    <property type="evidence" value="ECO:0007669"/>
    <property type="project" value="InterPro"/>
</dbReference>
<dbReference type="AlphaFoldDB" id="A0A9P6LR30"/>
<reference evidence="9" key="1">
    <citation type="journal article" date="2020" name="Fungal Divers.">
        <title>Resolving the Mortierellaceae phylogeny through synthesis of multi-gene phylogenetics and phylogenomics.</title>
        <authorList>
            <person name="Vandepol N."/>
            <person name="Liber J."/>
            <person name="Desiro A."/>
            <person name="Na H."/>
            <person name="Kennedy M."/>
            <person name="Barry K."/>
            <person name="Grigoriev I.V."/>
            <person name="Miller A.N."/>
            <person name="O'Donnell K."/>
            <person name="Stajich J.E."/>
            <person name="Bonito G."/>
        </authorList>
    </citation>
    <scope>NUCLEOTIDE SEQUENCE</scope>
    <source>
        <strain evidence="9">MES-2147</strain>
    </source>
</reference>
<dbReference type="GO" id="GO:0000812">
    <property type="term" value="C:Swr1 complex"/>
    <property type="evidence" value="ECO:0007669"/>
    <property type="project" value="TreeGrafter"/>
</dbReference>
<feature type="non-terminal residue" evidence="9">
    <location>
        <position position="148"/>
    </location>
</feature>
<evidence type="ECO:0000256" key="1">
    <source>
        <dbReference type="ARBA" id="ARBA00004123"/>
    </source>
</evidence>
<keyword evidence="5" id="KW-0805">Transcription regulation</keyword>
<feature type="domain" description="DAMP1 SANT/Myb-like" evidence="8">
    <location>
        <begin position="38"/>
        <end position="99"/>
    </location>
</feature>
<keyword evidence="10" id="KW-1185">Reference proteome</keyword>
<comment type="caution">
    <text evidence="9">The sequence shown here is derived from an EMBL/GenBank/DDBJ whole genome shotgun (WGS) entry which is preliminary data.</text>
</comment>
<dbReference type="EMBL" id="JAAAHW010011646">
    <property type="protein sequence ID" value="KAF9918492.1"/>
    <property type="molecule type" value="Genomic_DNA"/>
</dbReference>
<dbReference type="Pfam" id="PF16282">
    <property type="entry name" value="SANT_DAMP1_like"/>
    <property type="match status" value="1"/>
</dbReference>
<keyword evidence="4" id="KW-0156">Chromatin regulator</keyword>
<dbReference type="PANTHER" id="PTHR12855:SF10">
    <property type="entry name" value="DNA METHYLTRANSFERASE 1-ASSOCIATED PROTEIN 1"/>
    <property type="match status" value="1"/>
</dbReference>
<dbReference type="GO" id="GO:0035267">
    <property type="term" value="C:NuA4 histone acetyltransferase complex"/>
    <property type="evidence" value="ECO:0007669"/>
    <property type="project" value="InterPro"/>
</dbReference>
<evidence type="ECO:0000256" key="7">
    <source>
        <dbReference type="ARBA" id="ARBA00023242"/>
    </source>
</evidence>
<comment type="similarity">
    <text evidence="2">Belongs to the SWC4 family.</text>
</comment>
<dbReference type="GO" id="GO:0003714">
    <property type="term" value="F:transcription corepressor activity"/>
    <property type="evidence" value="ECO:0007669"/>
    <property type="project" value="TreeGrafter"/>
</dbReference>
<evidence type="ECO:0000313" key="10">
    <source>
        <dbReference type="Proteomes" id="UP000749646"/>
    </source>
</evidence>